<evidence type="ECO:0000313" key="2">
    <source>
        <dbReference type="Proteomes" id="UP000444401"/>
    </source>
</evidence>
<comment type="caution">
    <text evidence="1">The sequence shown here is derived from an EMBL/GenBank/DDBJ whole genome shotgun (WGS) entry which is preliminary data.</text>
</comment>
<protein>
    <submittedName>
        <fullName evidence="1">DUF2274 domain-containing protein</fullName>
    </submittedName>
</protein>
<dbReference type="Pfam" id="PF10038">
    <property type="entry name" value="DUF2274"/>
    <property type="match status" value="1"/>
</dbReference>
<keyword evidence="2" id="KW-1185">Reference proteome</keyword>
<dbReference type="RefSeq" id="WP_066558432.1">
    <property type="nucleotide sequence ID" value="NZ_CP139719.1"/>
</dbReference>
<dbReference type="Proteomes" id="UP000444401">
    <property type="component" value="Unassembled WGS sequence"/>
</dbReference>
<sequence length="78" mass="8730">MTRLKMSDITDEKPVRLSVEIPARLHRQLVDYGTILNGGAVKDAPQPAALIGPMLERFIASDREFAKARRRAAGREKE</sequence>
<reference evidence="1 2" key="1">
    <citation type="submission" date="2019-12" db="EMBL/GenBank/DDBJ databases">
        <title>Genomic-based taxomic classification of the family Erythrobacteraceae.</title>
        <authorList>
            <person name="Xu L."/>
        </authorList>
    </citation>
    <scope>NUCLEOTIDE SEQUENCE [LARGE SCALE GENOMIC DNA]</scope>
    <source>
        <strain evidence="1 2">H32</strain>
    </source>
</reference>
<gene>
    <name evidence="1" type="ORF">GRI72_13195</name>
</gene>
<proteinExistence type="predicted"/>
<evidence type="ECO:0000313" key="1">
    <source>
        <dbReference type="EMBL" id="MXO69775.1"/>
    </source>
</evidence>
<dbReference type="EMBL" id="WTYO01000007">
    <property type="protein sequence ID" value="MXO69775.1"/>
    <property type="molecule type" value="Genomic_DNA"/>
</dbReference>
<name>A0ABW9UYV4_9SPHN</name>
<accession>A0ABW9UYV4</accession>
<dbReference type="InterPro" id="IPR018733">
    <property type="entry name" value="DUF2274"/>
</dbReference>
<organism evidence="1 2">
    <name type="scientific">Pelagerythrobacter marinus</name>
    <dbReference type="NCBI Taxonomy" id="538382"/>
    <lineage>
        <taxon>Bacteria</taxon>
        <taxon>Pseudomonadati</taxon>
        <taxon>Pseudomonadota</taxon>
        <taxon>Alphaproteobacteria</taxon>
        <taxon>Sphingomonadales</taxon>
        <taxon>Erythrobacteraceae</taxon>
        <taxon>Pelagerythrobacter</taxon>
    </lineage>
</organism>